<feature type="domain" description="Signal transduction histidine kinase subgroup 3 dimerisation and phosphoacceptor" evidence="9">
    <location>
        <begin position="142"/>
        <end position="206"/>
    </location>
</feature>
<reference evidence="12" key="1">
    <citation type="journal article" date="2019" name="Int. J. Syst. Evol. Microbiol.">
        <title>The Global Catalogue of Microorganisms (GCM) 10K type strain sequencing project: providing services to taxonomists for standard genome sequencing and annotation.</title>
        <authorList>
            <consortium name="The Broad Institute Genomics Platform"/>
            <consortium name="The Broad Institute Genome Sequencing Center for Infectious Disease"/>
            <person name="Wu L."/>
            <person name="Ma J."/>
        </authorList>
    </citation>
    <scope>NUCLEOTIDE SEQUENCE [LARGE SCALE GENOMIC DNA]</scope>
    <source>
        <strain evidence="12">CGMCC 1.12295</strain>
    </source>
</reference>
<dbReference type="PANTHER" id="PTHR24421:SF63">
    <property type="entry name" value="SENSOR HISTIDINE KINASE DESK"/>
    <property type="match status" value="1"/>
</dbReference>
<keyword evidence="7" id="KW-0472">Membrane</keyword>
<comment type="caution">
    <text evidence="11">The sequence shown here is derived from an EMBL/GenBank/DDBJ whole genome shotgun (WGS) entry which is preliminary data.</text>
</comment>
<keyword evidence="3" id="KW-0808">Transferase</keyword>
<dbReference type="InterPro" id="IPR011712">
    <property type="entry name" value="Sig_transdc_His_kin_sub3_dim/P"/>
</dbReference>
<evidence type="ECO:0000256" key="7">
    <source>
        <dbReference type="SAM" id="Phobius"/>
    </source>
</evidence>
<keyword evidence="12" id="KW-1185">Reference proteome</keyword>
<comment type="catalytic activity">
    <reaction evidence="1">
        <text>ATP + protein L-histidine = ADP + protein N-phospho-L-histidine.</text>
        <dbReference type="EC" id="2.7.13.3"/>
    </reaction>
</comment>
<evidence type="ECO:0000259" key="9">
    <source>
        <dbReference type="Pfam" id="PF07730"/>
    </source>
</evidence>
<evidence type="ECO:0000256" key="1">
    <source>
        <dbReference type="ARBA" id="ARBA00000085"/>
    </source>
</evidence>
<feature type="transmembrane region" description="Helical" evidence="7">
    <location>
        <begin position="97"/>
        <end position="118"/>
    </location>
</feature>
<evidence type="ECO:0000313" key="12">
    <source>
        <dbReference type="Proteomes" id="UP001597301"/>
    </source>
</evidence>
<evidence type="ECO:0000256" key="2">
    <source>
        <dbReference type="ARBA" id="ARBA00012438"/>
    </source>
</evidence>
<evidence type="ECO:0000256" key="6">
    <source>
        <dbReference type="SAM" id="Coils"/>
    </source>
</evidence>
<dbReference type="SUPFAM" id="SSF55874">
    <property type="entry name" value="ATPase domain of HSP90 chaperone/DNA topoisomerase II/histidine kinase"/>
    <property type="match status" value="1"/>
</dbReference>
<feature type="transmembrane region" description="Helical" evidence="7">
    <location>
        <begin position="69"/>
        <end position="91"/>
    </location>
</feature>
<gene>
    <name evidence="11" type="ORF">ACFSCZ_19125</name>
</gene>
<keyword evidence="4 11" id="KW-0418">Kinase</keyword>
<dbReference type="InterPro" id="IPR050482">
    <property type="entry name" value="Sensor_HK_TwoCompSys"/>
</dbReference>
<evidence type="ECO:0000313" key="11">
    <source>
        <dbReference type="EMBL" id="MFD1708791.1"/>
    </source>
</evidence>
<evidence type="ECO:0000259" key="10">
    <source>
        <dbReference type="Pfam" id="PF23540"/>
    </source>
</evidence>
<dbReference type="Pfam" id="PF23540">
    <property type="entry name" value="DesK_N"/>
    <property type="match status" value="1"/>
</dbReference>
<protein>
    <recommendedName>
        <fullName evidence="2">histidine kinase</fullName>
        <ecNumber evidence="2">2.7.13.3</ecNumber>
    </recommendedName>
</protein>
<evidence type="ECO:0000256" key="4">
    <source>
        <dbReference type="ARBA" id="ARBA00022777"/>
    </source>
</evidence>
<dbReference type="InterPro" id="IPR036890">
    <property type="entry name" value="HATPase_C_sf"/>
</dbReference>
<dbReference type="Gene3D" id="1.20.5.1930">
    <property type="match status" value="1"/>
</dbReference>
<dbReference type="InterPro" id="IPR003594">
    <property type="entry name" value="HATPase_dom"/>
</dbReference>
<keyword evidence="7" id="KW-0812">Transmembrane</keyword>
<evidence type="ECO:0000259" key="8">
    <source>
        <dbReference type="Pfam" id="PF02518"/>
    </source>
</evidence>
<dbReference type="PANTHER" id="PTHR24421">
    <property type="entry name" value="NITRATE/NITRITE SENSOR PROTEIN NARX-RELATED"/>
    <property type="match status" value="1"/>
</dbReference>
<name>A0ABW4KPP2_9BACI</name>
<organism evidence="11 12">
    <name type="scientific">Siminovitchia sediminis</name>
    <dbReference type="NCBI Taxonomy" id="1274353"/>
    <lineage>
        <taxon>Bacteria</taxon>
        <taxon>Bacillati</taxon>
        <taxon>Bacillota</taxon>
        <taxon>Bacilli</taxon>
        <taxon>Bacillales</taxon>
        <taxon>Bacillaceae</taxon>
        <taxon>Siminovitchia</taxon>
    </lineage>
</organism>
<dbReference type="Proteomes" id="UP001597301">
    <property type="component" value="Unassembled WGS sequence"/>
</dbReference>
<sequence>MVLGYALLIIFLISYRQLYWQDYKDIKTHRWIIVEIIIMVVLSIWYNPYLLLMGFFPANFIGWYQDKKYFYYALAGFSASLIISFVCILLLQPGVSFLYFIPFLVIMITSPFGIKSMFRSMELEKKLDQANEQIKELVKREERVRIARDLHDTLGHTLSLITLQSQLVQKLLEIDGDQARVKAKEIEVTSRAALKQVRELVSDMRSISIKEELADIRKILQEAGISYSCEGEEMTSDIPLLQQNILGMCLREAATNIVKHSHASNCRIQVKKERGYFVICVSDNGHGFTPQQQEGNGLKGIKERLAIVEGELFIHSVKGTSLLMKVPIVKAQEKEGIA</sequence>
<keyword evidence="7" id="KW-1133">Transmembrane helix</keyword>
<keyword evidence="5" id="KW-0902">Two-component regulatory system</keyword>
<dbReference type="EMBL" id="JBHUEO010000120">
    <property type="protein sequence ID" value="MFD1708791.1"/>
    <property type="molecule type" value="Genomic_DNA"/>
</dbReference>
<evidence type="ECO:0000256" key="3">
    <source>
        <dbReference type="ARBA" id="ARBA00022679"/>
    </source>
</evidence>
<dbReference type="InterPro" id="IPR056374">
    <property type="entry name" value="DesK/YvfT_N"/>
</dbReference>
<dbReference type="Pfam" id="PF02518">
    <property type="entry name" value="HATPase_c"/>
    <property type="match status" value="1"/>
</dbReference>
<feature type="domain" description="Histidine kinase/HSP90-like ATPase" evidence="8">
    <location>
        <begin position="245"/>
        <end position="327"/>
    </location>
</feature>
<accession>A0ABW4KPP2</accession>
<dbReference type="EC" id="2.7.13.3" evidence="2"/>
<dbReference type="Pfam" id="PF07730">
    <property type="entry name" value="HisKA_3"/>
    <property type="match status" value="1"/>
</dbReference>
<feature type="transmembrane region" description="Helical" evidence="7">
    <location>
        <begin position="32"/>
        <end position="57"/>
    </location>
</feature>
<proteinExistence type="predicted"/>
<dbReference type="GO" id="GO:0016301">
    <property type="term" value="F:kinase activity"/>
    <property type="evidence" value="ECO:0007669"/>
    <property type="project" value="UniProtKB-KW"/>
</dbReference>
<feature type="coiled-coil region" evidence="6">
    <location>
        <begin position="120"/>
        <end position="147"/>
    </location>
</feature>
<dbReference type="RefSeq" id="WP_380776579.1">
    <property type="nucleotide sequence ID" value="NZ_JBHUEO010000120.1"/>
</dbReference>
<feature type="domain" description="DesK/YvfT N-terminal" evidence="10">
    <location>
        <begin position="1"/>
        <end position="108"/>
    </location>
</feature>
<dbReference type="Gene3D" id="3.30.565.10">
    <property type="entry name" value="Histidine kinase-like ATPase, C-terminal domain"/>
    <property type="match status" value="1"/>
</dbReference>
<dbReference type="CDD" id="cd16917">
    <property type="entry name" value="HATPase_UhpB-NarQ-NarX-like"/>
    <property type="match status" value="1"/>
</dbReference>
<evidence type="ECO:0000256" key="5">
    <source>
        <dbReference type="ARBA" id="ARBA00023012"/>
    </source>
</evidence>
<keyword evidence="6" id="KW-0175">Coiled coil</keyword>